<evidence type="ECO:0000256" key="6">
    <source>
        <dbReference type="ARBA" id="ARBA00020998"/>
    </source>
</evidence>
<dbReference type="InterPro" id="IPR013820">
    <property type="entry name" value="ATP_PRibTrfase_cat"/>
</dbReference>
<comment type="catalytic activity">
    <reaction evidence="1">
        <text>1-(5-phospho-beta-D-ribosyl)-ATP + diphosphate = 5-phospho-alpha-D-ribose 1-diphosphate + ATP</text>
        <dbReference type="Rhea" id="RHEA:18473"/>
        <dbReference type="ChEBI" id="CHEBI:30616"/>
        <dbReference type="ChEBI" id="CHEBI:33019"/>
        <dbReference type="ChEBI" id="CHEBI:58017"/>
        <dbReference type="ChEBI" id="CHEBI:73183"/>
        <dbReference type="EC" id="2.4.2.17"/>
    </reaction>
</comment>
<dbReference type="GO" id="GO:0003879">
    <property type="term" value="F:ATP phosphoribosyltransferase activity"/>
    <property type="evidence" value="ECO:0007669"/>
    <property type="project" value="UniProtKB-EC"/>
</dbReference>
<dbReference type="Gene3D" id="3.30.70.120">
    <property type="match status" value="1"/>
</dbReference>
<dbReference type="NCBIfam" id="TIGR03455">
    <property type="entry name" value="HisG_C-term"/>
    <property type="match status" value="1"/>
</dbReference>
<evidence type="ECO:0000256" key="12">
    <source>
        <dbReference type="ARBA" id="ARBA00022840"/>
    </source>
</evidence>
<dbReference type="SUPFAM" id="SSF54913">
    <property type="entry name" value="GlnB-like"/>
    <property type="match status" value="1"/>
</dbReference>
<comment type="pathway">
    <text evidence="3">Amino-acid biosynthesis; L-histidine biosynthesis; L-histidine from 5-phospho-alpha-D-ribose 1-diphosphate: step 1/9.</text>
</comment>
<dbReference type="Pfam" id="PF01634">
    <property type="entry name" value="HisG"/>
    <property type="match status" value="1"/>
</dbReference>
<dbReference type="EMBL" id="NAJQ01000711">
    <property type="protein sequence ID" value="TKA65712.1"/>
    <property type="molecule type" value="Genomic_DNA"/>
</dbReference>
<dbReference type="SUPFAM" id="SSF53850">
    <property type="entry name" value="Periplasmic binding protein-like II"/>
    <property type="match status" value="1"/>
</dbReference>
<evidence type="ECO:0000259" key="14">
    <source>
        <dbReference type="Pfam" id="PF01634"/>
    </source>
</evidence>
<dbReference type="UniPathway" id="UPA00031">
    <property type="reaction ID" value="UER00006"/>
</dbReference>
<keyword evidence="12" id="KW-0067">ATP-binding</keyword>
<reference evidence="16 17" key="1">
    <citation type="submission" date="2017-03" db="EMBL/GenBank/DDBJ databases">
        <title>Genomes of endolithic fungi from Antarctica.</title>
        <authorList>
            <person name="Coleine C."/>
            <person name="Masonjones S."/>
            <person name="Stajich J.E."/>
        </authorList>
    </citation>
    <scope>NUCLEOTIDE SEQUENCE [LARGE SCALE GENOMIC DNA]</scope>
    <source>
        <strain evidence="16 17">CCFEE 5184</strain>
    </source>
</reference>
<dbReference type="Pfam" id="PF08029">
    <property type="entry name" value="HisG_C"/>
    <property type="match status" value="1"/>
</dbReference>
<dbReference type="InterPro" id="IPR018198">
    <property type="entry name" value="ATP_PRibTrfase_CS"/>
</dbReference>
<dbReference type="NCBIfam" id="TIGR00070">
    <property type="entry name" value="hisG"/>
    <property type="match status" value="1"/>
</dbReference>
<evidence type="ECO:0000256" key="5">
    <source>
        <dbReference type="ARBA" id="ARBA00011946"/>
    </source>
</evidence>
<feature type="domain" description="ATP phosphoribosyltransferase catalytic" evidence="14">
    <location>
        <begin position="59"/>
        <end position="237"/>
    </location>
</feature>
<dbReference type="PANTHER" id="PTHR21403:SF8">
    <property type="entry name" value="ATP PHOSPHORIBOSYLTRANSFERASE"/>
    <property type="match status" value="1"/>
</dbReference>
<keyword evidence="17" id="KW-1185">Reference proteome</keyword>
<dbReference type="InterPro" id="IPR001348">
    <property type="entry name" value="ATP_PRibTrfase_HisG"/>
</dbReference>
<evidence type="ECO:0000256" key="1">
    <source>
        <dbReference type="ARBA" id="ARBA00000915"/>
    </source>
</evidence>
<evidence type="ECO:0000313" key="17">
    <source>
        <dbReference type="Proteomes" id="UP000309340"/>
    </source>
</evidence>
<evidence type="ECO:0000256" key="11">
    <source>
        <dbReference type="ARBA" id="ARBA00022741"/>
    </source>
</evidence>
<dbReference type="Gene3D" id="3.40.190.10">
    <property type="entry name" value="Periplasmic binding protein-like II"/>
    <property type="match status" value="2"/>
</dbReference>
<keyword evidence="13" id="KW-0368">Histidine biosynthesis</keyword>
<dbReference type="FunFam" id="3.40.190.10:FF:000123">
    <property type="entry name" value="HIS1p ATP phosphoribosyltransferase"/>
    <property type="match status" value="1"/>
</dbReference>
<dbReference type="GO" id="GO:0000105">
    <property type="term" value="P:L-histidine biosynthetic process"/>
    <property type="evidence" value="ECO:0007669"/>
    <property type="project" value="UniProtKB-UniPathway"/>
</dbReference>
<dbReference type="Proteomes" id="UP000309340">
    <property type="component" value="Unassembled WGS sequence"/>
</dbReference>
<accession>A0A4U0WQM8</accession>
<keyword evidence="10" id="KW-0808">Transferase</keyword>
<protein>
    <recommendedName>
        <fullName evidence="6">ATP phosphoribosyltransferase</fullName>
        <ecNumber evidence="5">2.4.2.17</ecNumber>
    </recommendedName>
</protein>
<dbReference type="AlphaFoldDB" id="A0A4U0WQM8"/>
<evidence type="ECO:0000256" key="8">
    <source>
        <dbReference type="ARBA" id="ARBA00022605"/>
    </source>
</evidence>
<dbReference type="PROSITE" id="PS01316">
    <property type="entry name" value="ATP_P_PHORIBOSYLTR"/>
    <property type="match status" value="1"/>
</dbReference>
<comment type="similarity">
    <text evidence="4">Belongs to the ATP phosphoribosyltransferase family.</text>
</comment>
<evidence type="ECO:0000256" key="2">
    <source>
        <dbReference type="ARBA" id="ARBA00004496"/>
    </source>
</evidence>
<dbReference type="PANTHER" id="PTHR21403">
    <property type="entry name" value="ATP PHOSPHORIBOSYLTRANSFERASE ATP-PRTASE"/>
    <property type="match status" value="1"/>
</dbReference>
<dbReference type="GO" id="GO:0005737">
    <property type="term" value="C:cytoplasm"/>
    <property type="evidence" value="ECO:0007669"/>
    <property type="project" value="UniProtKB-SubCell"/>
</dbReference>
<dbReference type="InterPro" id="IPR020621">
    <property type="entry name" value="ATP-PRT_HisG_long"/>
</dbReference>
<evidence type="ECO:0000256" key="3">
    <source>
        <dbReference type="ARBA" id="ARBA00004667"/>
    </source>
</evidence>
<dbReference type="InterPro" id="IPR015867">
    <property type="entry name" value="N-reg_PII/ATP_PRibTrfase_C"/>
</dbReference>
<evidence type="ECO:0000259" key="15">
    <source>
        <dbReference type="Pfam" id="PF08029"/>
    </source>
</evidence>
<organism evidence="16 17">
    <name type="scientific">Friedmanniomyces simplex</name>
    <dbReference type="NCBI Taxonomy" id="329884"/>
    <lineage>
        <taxon>Eukaryota</taxon>
        <taxon>Fungi</taxon>
        <taxon>Dikarya</taxon>
        <taxon>Ascomycota</taxon>
        <taxon>Pezizomycotina</taxon>
        <taxon>Dothideomycetes</taxon>
        <taxon>Dothideomycetidae</taxon>
        <taxon>Mycosphaerellales</taxon>
        <taxon>Teratosphaeriaceae</taxon>
        <taxon>Friedmanniomyces</taxon>
    </lineage>
</organism>
<feature type="domain" description="Histidine biosynthesis HisG C-terminal" evidence="15">
    <location>
        <begin position="242"/>
        <end position="314"/>
    </location>
</feature>
<dbReference type="InterPro" id="IPR011322">
    <property type="entry name" value="N-reg_PII-like_a/b"/>
</dbReference>
<gene>
    <name evidence="16" type="ORF">B0A55_09763</name>
</gene>
<comment type="caution">
    <text evidence="16">The sequence shown here is derived from an EMBL/GenBank/DDBJ whole genome shotgun (WGS) entry which is preliminary data.</text>
</comment>
<proteinExistence type="inferred from homology"/>
<keyword evidence="7" id="KW-0963">Cytoplasm</keyword>
<dbReference type="FunFam" id="3.30.70.120:FF:000003">
    <property type="entry name" value="ATP phosphoribosyltransferase"/>
    <property type="match status" value="1"/>
</dbReference>
<keyword evidence="11" id="KW-0547">Nucleotide-binding</keyword>
<evidence type="ECO:0000256" key="4">
    <source>
        <dbReference type="ARBA" id="ARBA00009372"/>
    </source>
</evidence>
<dbReference type="STRING" id="329884.A0A4U0WQM8"/>
<dbReference type="OrthoDB" id="2574at2759"/>
<keyword evidence="9" id="KW-0328">Glycosyltransferase</keyword>
<evidence type="ECO:0000256" key="9">
    <source>
        <dbReference type="ARBA" id="ARBA00022676"/>
    </source>
</evidence>
<evidence type="ECO:0000256" key="10">
    <source>
        <dbReference type="ARBA" id="ARBA00022679"/>
    </source>
</evidence>
<sequence>MSALEQLNGKLLFAIPKKGRLKEKALSLLDGSDIQFNRSDRSDIAFSNNTPVALVFLPASDIPAFVGRGKGALGITGSDCILEYESKEPPTATSGVEQILDLAFGRCKLQVQVPEKGEIEHPEQLVGKTIATSFDGLSRKYFRELEGRVSGEANGQVNGEGGEGKLKTNILHLSGSVEAAYSLGMADAVVDLVESGLTMRVAGLKPIATVLDSSAVLIRSKHPSDPKWVDLLTDRIRGVITAQRYVLCTYNVERRLLDKVHTITPGKRAPTINNLEEEGWVAVQAMVESNRAAVVMDELKAAGAQDILIIKLENTRQ</sequence>
<evidence type="ECO:0000256" key="13">
    <source>
        <dbReference type="ARBA" id="ARBA00023102"/>
    </source>
</evidence>
<dbReference type="HAMAP" id="MF_00079">
    <property type="entry name" value="HisG_Long"/>
    <property type="match status" value="1"/>
</dbReference>
<dbReference type="EC" id="2.4.2.17" evidence="5"/>
<evidence type="ECO:0000256" key="7">
    <source>
        <dbReference type="ARBA" id="ARBA00022490"/>
    </source>
</evidence>
<dbReference type="InterPro" id="IPR013115">
    <property type="entry name" value="HisG_C"/>
</dbReference>
<dbReference type="GO" id="GO:0005524">
    <property type="term" value="F:ATP binding"/>
    <property type="evidence" value="ECO:0007669"/>
    <property type="project" value="UniProtKB-KW"/>
</dbReference>
<name>A0A4U0WQM8_9PEZI</name>
<keyword evidence="8" id="KW-0028">Amino-acid biosynthesis</keyword>
<evidence type="ECO:0000313" key="16">
    <source>
        <dbReference type="EMBL" id="TKA65712.1"/>
    </source>
</evidence>
<comment type="subcellular location">
    <subcellularLocation>
        <location evidence="2">Cytoplasm</location>
    </subcellularLocation>
</comment>
<dbReference type="GO" id="GO:0000287">
    <property type="term" value="F:magnesium ion binding"/>
    <property type="evidence" value="ECO:0007669"/>
    <property type="project" value="InterPro"/>
</dbReference>